<keyword evidence="3" id="KW-1185">Reference proteome</keyword>
<dbReference type="EMBL" id="JAJFAZ020000005">
    <property type="protein sequence ID" value="KAI5327484.1"/>
    <property type="molecule type" value="Genomic_DNA"/>
</dbReference>
<proteinExistence type="predicted"/>
<reference evidence="2 3" key="1">
    <citation type="journal article" date="2022" name="G3 (Bethesda)">
        <title>Whole-genome sequence and methylome profiling of the almond [Prunus dulcis (Mill.) D.A. Webb] cultivar 'Nonpareil'.</title>
        <authorList>
            <person name="D'Amico-Willman K.M."/>
            <person name="Ouma W.Z."/>
            <person name="Meulia T."/>
            <person name="Sideli G.M."/>
            <person name="Gradziel T.M."/>
            <person name="Fresnedo-Ramirez J."/>
        </authorList>
    </citation>
    <scope>NUCLEOTIDE SEQUENCE [LARGE SCALE GENOMIC DNA]</scope>
    <source>
        <strain evidence="2">Clone GOH B32 T37-40</strain>
    </source>
</reference>
<evidence type="ECO:0000313" key="3">
    <source>
        <dbReference type="Proteomes" id="UP001054821"/>
    </source>
</evidence>
<evidence type="ECO:0000313" key="2">
    <source>
        <dbReference type="EMBL" id="KAI5327484.1"/>
    </source>
</evidence>
<name>A0AAD4VNC3_PRUDU</name>
<evidence type="ECO:0000256" key="1">
    <source>
        <dbReference type="SAM" id="MobiDB-lite"/>
    </source>
</evidence>
<gene>
    <name evidence="2" type="ORF">L3X38_026880</name>
</gene>
<comment type="caution">
    <text evidence="2">The sequence shown here is derived from an EMBL/GenBank/DDBJ whole genome shotgun (WGS) entry which is preliminary data.</text>
</comment>
<feature type="region of interest" description="Disordered" evidence="1">
    <location>
        <begin position="12"/>
        <end position="75"/>
    </location>
</feature>
<dbReference type="AlphaFoldDB" id="A0AAD4VNC3"/>
<accession>A0AAD4VNC3</accession>
<feature type="region of interest" description="Disordered" evidence="1">
    <location>
        <begin position="96"/>
        <end position="116"/>
    </location>
</feature>
<protein>
    <submittedName>
        <fullName evidence="2">Uncharacterized protein</fullName>
    </submittedName>
</protein>
<sequence>MISQHHLLLAYKDLNPPNNPGSSNHPSNNPVSSNPPSNNLASSNLSSNNLASSKHALNNLAGSHPPLNNSGSPKRSEVIELDELLANLLQTLDLDERTRPEFPKNRGGSCGLPDITSRDQLRRSTSPHLGIALAPNSLNFRVPMTPKPVNSQKASC</sequence>
<feature type="compositionally biased region" description="Low complexity" evidence="1">
    <location>
        <begin position="14"/>
        <end position="61"/>
    </location>
</feature>
<organism evidence="2 3">
    <name type="scientific">Prunus dulcis</name>
    <name type="common">Almond</name>
    <name type="synonym">Amygdalus dulcis</name>
    <dbReference type="NCBI Taxonomy" id="3755"/>
    <lineage>
        <taxon>Eukaryota</taxon>
        <taxon>Viridiplantae</taxon>
        <taxon>Streptophyta</taxon>
        <taxon>Embryophyta</taxon>
        <taxon>Tracheophyta</taxon>
        <taxon>Spermatophyta</taxon>
        <taxon>Magnoliopsida</taxon>
        <taxon>eudicotyledons</taxon>
        <taxon>Gunneridae</taxon>
        <taxon>Pentapetalae</taxon>
        <taxon>rosids</taxon>
        <taxon>fabids</taxon>
        <taxon>Rosales</taxon>
        <taxon>Rosaceae</taxon>
        <taxon>Amygdaloideae</taxon>
        <taxon>Amygdaleae</taxon>
        <taxon>Prunus</taxon>
    </lineage>
</organism>
<dbReference type="Proteomes" id="UP001054821">
    <property type="component" value="Chromosome 5"/>
</dbReference>